<organism evidence="1 2">
    <name type="scientific">Pichia angusta</name>
    <name type="common">Yeast</name>
    <name type="synonym">Hansenula polymorpha</name>
    <dbReference type="NCBI Taxonomy" id="870730"/>
    <lineage>
        <taxon>Eukaryota</taxon>
        <taxon>Fungi</taxon>
        <taxon>Dikarya</taxon>
        <taxon>Ascomycota</taxon>
        <taxon>Saccharomycotina</taxon>
        <taxon>Pichiomycetes</taxon>
        <taxon>Pichiales</taxon>
        <taxon>Pichiaceae</taxon>
        <taxon>Ogataea</taxon>
    </lineage>
</organism>
<reference evidence="1" key="1">
    <citation type="journal article" date="2021" name="G3 (Bethesda)">
        <title>Genomic diversity, chromosomal rearrangements, and interspecies hybridization in the ogataea polymorpha species complex.</title>
        <authorList>
            <person name="Hanson S.J."/>
            <person name="Cinneide E.O."/>
            <person name="Salzberg L.I."/>
            <person name="Wolfe K.H."/>
            <person name="McGowan J."/>
            <person name="Fitzpatrick D.A."/>
            <person name="Matlin K."/>
        </authorList>
    </citation>
    <scope>NUCLEOTIDE SEQUENCE</scope>
    <source>
        <strain evidence="1">61-244</strain>
    </source>
</reference>
<dbReference type="GeneID" id="66127810"/>
<protein>
    <submittedName>
        <fullName evidence="1">Uncharacterized protein</fullName>
    </submittedName>
</protein>
<comment type="caution">
    <text evidence="1">The sequence shown here is derived from an EMBL/GenBank/DDBJ whole genome shotgun (WGS) entry which is preliminary data.</text>
</comment>
<evidence type="ECO:0000313" key="1">
    <source>
        <dbReference type="EMBL" id="KAG7817860.1"/>
    </source>
</evidence>
<dbReference type="RefSeq" id="XP_043059201.1">
    <property type="nucleotide sequence ID" value="XM_043204381.1"/>
</dbReference>
<sequence>MKTSIPRLNGIQSTKNTLLVVDRDMLMQLAHSGTIGMRKRSSWCGTRLNTITPEAIVKNDVDLMLFVVNGKARNMSGPNMRDLGGYQCHERVDQFDELVGTDWRLSKALHDYLDPLNRHDRATCVLELPRHIVSEQRLEGLEELVRMDVREPGNRLESEK</sequence>
<name>A0AAN6DEU4_PICAN</name>
<proteinExistence type="predicted"/>
<gene>
    <name evidence="1" type="ORF">KL928_003759</name>
</gene>
<dbReference type="Proteomes" id="UP001196530">
    <property type="component" value="Unassembled WGS sequence"/>
</dbReference>
<dbReference type="EMBL" id="JAHLUX010000007">
    <property type="protein sequence ID" value="KAG7817860.1"/>
    <property type="molecule type" value="Genomic_DNA"/>
</dbReference>
<dbReference type="AlphaFoldDB" id="A0AAN6DEU4"/>
<accession>A0AAN6DEU4</accession>
<evidence type="ECO:0000313" key="2">
    <source>
        <dbReference type="Proteomes" id="UP001196530"/>
    </source>
</evidence>